<feature type="region of interest" description="Disordered" evidence="1">
    <location>
        <begin position="499"/>
        <end position="524"/>
    </location>
</feature>
<keyword evidence="2" id="KW-1133">Transmembrane helix</keyword>
<proteinExistence type="predicted"/>
<sequence length="611" mass="66022">MEQSILQQILSYSWIMAILVFIVSYKLWLRLLGVIIIPDNHLGVANKKFVIFGSNATLPDGKIIALKGEAGYQADTLAPGLHVMLWPWQYQIDVRPFLTIPQGKLGVVQAHDGAPLENGRVLAKHVGCDAFQNARTFLEQGGQRGPQIGIITPGKYRINDQLFSVAIRDAVQIADGAVGIVTTLDGKPLNTGNGEIAGPLVPGHNLFQNGQAFIDAGGGKGLQEEVILAGLYYLNPLFVAVEAVKLTEVEMAHVGVVVAFVGEVGTDVTGEEFKHADLFERGKRGVWRDPLDPGRYPINPHTHKVETVPTASIVLNWADTKSEGHKLDERLNTIRARSKDGFEILLDVSQIIHVSRKNAAKVIARFGSMHNLVSQVLEPVIGNYFRNAVQNTDALQFVMSRAEQQAKACNAIREKLKECDIEAVDTLIGDLIVPDELLKTQTDRQIAKESETTYGIQQSAETARVMLAEQTALADTQAEVVSAQRRLTVATQDALTAAKKAEGEADATKTRADASAYATEKTGEADGKKIRAVGEAEADVIEKKKDAIGQENFTAIEVAKHLSQSVQPLVPTTMLGNGEGGTSALLNLVAIDRLRGPQPLASTAPEKAPTA</sequence>
<feature type="transmembrane region" description="Helical" evidence="2">
    <location>
        <begin position="12"/>
        <end position="37"/>
    </location>
</feature>
<protein>
    <recommendedName>
        <fullName evidence="3">Band 7 domain-containing protein</fullName>
    </recommendedName>
</protein>
<gene>
    <name evidence="4" type="ORF">A3I41_01240</name>
</gene>
<keyword evidence="2" id="KW-0812">Transmembrane</keyword>
<feature type="compositionally biased region" description="Basic and acidic residues" evidence="1">
    <location>
        <begin position="499"/>
        <end position="512"/>
    </location>
</feature>
<evidence type="ECO:0000256" key="1">
    <source>
        <dbReference type="SAM" id="MobiDB-lite"/>
    </source>
</evidence>
<reference evidence="4 5" key="1">
    <citation type="journal article" date="2016" name="Nat. Commun.">
        <title>Thousands of microbial genomes shed light on interconnected biogeochemical processes in an aquifer system.</title>
        <authorList>
            <person name="Anantharaman K."/>
            <person name="Brown C.T."/>
            <person name="Hug L.A."/>
            <person name="Sharon I."/>
            <person name="Castelle C.J."/>
            <person name="Probst A.J."/>
            <person name="Thomas B.C."/>
            <person name="Singh A."/>
            <person name="Wilkins M.J."/>
            <person name="Karaoz U."/>
            <person name="Brodie E.L."/>
            <person name="Williams K.H."/>
            <person name="Hubbard S.S."/>
            <person name="Banfield J.F."/>
        </authorList>
    </citation>
    <scope>NUCLEOTIDE SEQUENCE [LARGE SCALE GENOMIC DNA]</scope>
</reference>
<comment type="caution">
    <text evidence="4">The sequence shown here is derived from an EMBL/GenBank/DDBJ whole genome shotgun (WGS) entry which is preliminary data.</text>
</comment>
<evidence type="ECO:0000313" key="5">
    <source>
        <dbReference type="Proteomes" id="UP000176593"/>
    </source>
</evidence>
<evidence type="ECO:0000313" key="4">
    <source>
        <dbReference type="EMBL" id="OGL86183.1"/>
    </source>
</evidence>
<accession>A0A1F7V6T1</accession>
<dbReference type="Proteomes" id="UP000176593">
    <property type="component" value="Unassembled WGS sequence"/>
</dbReference>
<keyword evidence="2" id="KW-0472">Membrane</keyword>
<feature type="domain" description="Band 7" evidence="3">
    <location>
        <begin position="281"/>
        <end position="464"/>
    </location>
</feature>
<dbReference type="AlphaFoldDB" id="A0A1F7V6T1"/>
<organism evidence="4 5">
    <name type="scientific">Candidatus Uhrbacteria bacterium RIFCSPLOWO2_02_FULL_48_18</name>
    <dbReference type="NCBI Taxonomy" id="1802408"/>
    <lineage>
        <taxon>Bacteria</taxon>
        <taxon>Candidatus Uhriibacteriota</taxon>
    </lineage>
</organism>
<name>A0A1F7V6T1_9BACT</name>
<evidence type="ECO:0000259" key="3">
    <source>
        <dbReference type="Pfam" id="PF01145"/>
    </source>
</evidence>
<dbReference type="Pfam" id="PF01145">
    <property type="entry name" value="Band_7"/>
    <property type="match status" value="1"/>
</dbReference>
<dbReference type="InterPro" id="IPR001107">
    <property type="entry name" value="Band_7"/>
</dbReference>
<evidence type="ECO:0000256" key="2">
    <source>
        <dbReference type="SAM" id="Phobius"/>
    </source>
</evidence>
<dbReference type="EMBL" id="MGEQ01000010">
    <property type="protein sequence ID" value="OGL86183.1"/>
    <property type="molecule type" value="Genomic_DNA"/>
</dbReference>